<evidence type="ECO:0000256" key="10">
    <source>
        <dbReference type="ARBA" id="ARBA00023004"/>
    </source>
</evidence>
<reference evidence="16" key="1">
    <citation type="thesis" date="2020" institute="ProQuest LLC" country="789 East Eisenhower Parkway, Ann Arbor, MI, USA">
        <title>Comparative Genomics and Chromosome Evolution.</title>
        <authorList>
            <person name="Mudd A.B."/>
        </authorList>
    </citation>
    <scope>NUCLEOTIDE SEQUENCE</scope>
    <source>
        <strain evidence="16">237g6f4</strain>
        <tissue evidence="16">Blood</tissue>
    </source>
</reference>
<feature type="signal peptide" evidence="15">
    <location>
        <begin position="1"/>
        <end position="19"/>
    </location>
</feature>
<evidence type="ECO:0000256" key="7">
    <source>
        <dbReference type="ARBA" id="ARBA00022824"/>
    </source>
</evidence>
<dbReference type="FunFam" id="1.10.630.10:FF:000238">
    <property type="entry name" value="Cytochrome P450 2A6"/>
    <property type="match status" value="1"/>
</dbReference>
<evidence type="ECO:0000256" key="13">
    <source>
        <dbReference type="PIRSR" id="PIRSR602401-1"/>
    </source>
</evidence>
<evidence type="ECO:0008006" key="18">
    <source>
        <dbReference type="Google" id="ProtNLM"/>
    </source>
</evidence>
<evidence type="ECO:0000256" key="6">
    <source>
        <dbReference type="ARBA" id="ARBA00022723"/>
    </source>
</evidence>
<dbReference type="InterPro" id="IPR017972">
    <property type="entry name" value="Cyt_P450_CS"/>
</dbReference>
<evidence type="ECO:0000256" key="8">
    <source>
        <dbReference type="ARBA" id="ARBA00022848"/>
    </source>
</evidence>
<evidence type="ECO:0000256" key="3">
    <source>
        <dbReference type="ARBA" id="ARBA00004406"/>
    </source>
</evidence>
<dbReference type="EMBL" id="WNYA01001462">
    <property type="protein sequence ID" value="KAG8545726.1"/>
    <property type="molecule type" value="Genomic_DNA"/>
</dbReference>
<name>A0AAV6Z9S4_ENGPU</name>
<organism evidence="16 17">
    <name type="scientific">Engystomops pustulosus</name>
    <name type="common">Tungara frog</name>
    <name type="synonym">Physalaemus pustulosus</name>
    <dbReference type="NCBI Taxonomy" id="76066"/>
    <lineage>
        <taxon>Eukaryota</taxon>
        <taxon>Metazoa</taxon>
        <taxon>Chordata</taxon>
        <taxon>Craniata</taxon>
        <taxon>Vertebrata</taxon>
        <taxon>Euteleostomi</taxon>
        <taxon>Amphibia</taxon>
        <taxon>Batrachia</taxon>
        <taxon>Anura</taxon>
        <taxon>Neobatrachia</taxon>
        <taxon>Hyloidea</taxon>
        <taxon>Leptodactylidae</taxon>
        <taxon>Leiuperinae</taxon>
        <taxon>Engystomops</taxon>
    </lineage>
</organism>
<evidence type="ECO:0000256" key="11">
    <source>
        <dbReference type="ARBA" id="ARBA00023033"/>
    </source>
</evidence>
<evidence type="ECO:0000256" key="4">
    <source>
        <dbReference type="ARBA" id="ARBA00010617"/>
    </source>
</evidence>
<accession>A0AAV6Z9S4</accession>
<keyword evidence="6 13" id="KW-0479">Metal-binding</keyword>
<dbReference type="InterPro" id="IPR050182">
    <property type="entry name" value="Cytochrome_P450_fam2"/>
</dbReference>
<dbReference type="PANTHER" id="PTHR24300:SF302">
    <property type="entry name" value="CYTOCHROME P450"/>
    <property type="match status" value="1"/>
</dbReference>
<comment type="similarity">
    <text evidence="4 14">Belongs to the cytochrome P450 family.</text>
</comment>
<dbReference type="InterPro" id="IPR001128">
    <property type="entry name" value="Cyt_P450"/>
</dbReference>
<comment type="cofactor">
    <cofactor evidence="1 13">
        <name>heme</name>
        <dbReference type="ChEBI" id="CHEBI:30413"/>
    </cofactor>
</comment>
<keyword evidence="15" id="KW-0732">Signal</keyword>
<dbReference type="InterPro" id="IPR036396">
    <property type="entry name" value="Cyt_P450_sf"/>
</dbReference>
<dbReference type="InterPro" id="IPR002401">
    <property type="entry name" value="Cyt_P450_E_grp-I"/>
</dbReference>
<protein>
    <recommendedName>
        <fullName evidence="18">Cytochrome P450</fullName>
    </recommendedName>
</protein>
<sequence length="383" mass="43280">MDLVTILLSVVVILFLANAFKKQKQESNKNLPPGPKPLPIIGNIHMMDVGRPQKTFMQMAKEYGSVFSIQLGMSKSVILHGYDTIKEALVDHAEFFSDRPQSPVFTETTKGYGVVFANGENWKVMRRFTISTLRDYGMGKKTIEDKIIEEAECLVQKLRSYEGKPFSNVSSINAAVTNIIVAILLSKRFDYEDPTILRLMGSVSENIKLLSSPWVMGKLESTKFYHNENLINLVSDLFGAGMETTSTTLRWAILLMMKYPEIQKKVQNEIEQVMGSAQPQVEHRKQMPYTDAVIHEIQRFADLAPVGLHATARDVTFKGYFIPGGTTVMALLHSALRDKKYFEKPDEFYPEHFLDSEGNFKKNEAFIPFSIGKRSCAGETLAR</sequence>
<dbReference type="FunFam" id="1.10.630.10:FF:000208">
    <property type="entry name" value="Cytochrome P450, family 2, subfamily k, polypeptide 20"/>
    <property type="match status" value="1"/>
</dbReference>
<keyword evidence="12" id="KW-0472">Membrane</keyword>
<evidence type="ECO:0000256" key="1">
    <source>
        <dbReference type="ARBA" id="ARBA00001971"/>
    </source>
</evidence>
<evidence type="ECO:0000313" key="16">
    <source>
        <dbReference type="EMBL" id="KAG8545726.1"/>
    </source>
</evidence>
<dbReference type="Gene3D" id="1.10.630.10">
    <property type="entry name" value="Cytochrome P450"/>
    <property type="match status" value="2"/>
</dbReference>
<dbReference type="GO" id="GO:0005506">
    <property type="term" value="F:iron ion binding"/>
    <property type="evidence" value="ECO:0007669"/>
    <property type="project" value="InterPro"/>
</dbReference>
<dbReference type="Proteomes" id="UP000824782">
    <property type="component" value="Unassembled WGS sequence"/>
</dbReference>
<keyword evidence="5 13" id="KW-0349">Heme</keyword>
<dbReference type="SUPFAM" id="SSF48264">
    <property type="entry name" value="Cytochrome P450"/>
    <property type="match status" value="1"/>
</dbReference>
<dbReference type="PROSITE" id="PS00086">
    <property type="entry name" value="CYTOCHROME_P450"/>
    <property type="match status" value="1"/>
</dbReference>
<dbReference type="GO" id="GO:0005789">
    <property type="term" value="C:endoplasmic reticulum membrane"/>
    <property type="evidence" value="ECO:0007669"/>
    <property type="project" value="UniProtKB-SubCell"/>
</dbReference>
<proteinExistence type="inferred from homology"/>
<evidence type="ECO:0000256" key="5">
    <source>
        <dbReference type="ARBA" id="ARBA00022617"/>
    </source>
</evidence>
<dbReference type="GO" id="GO:0006805">
    <property type="term" value="P:xenobiotic metabolic process"/>
    <property type="evidence" value="ECO:0007669"/>
    <property type="project" value="TreeGrafter"/>
</dbReference>
<dbReference type="PANTHER" id="PTHR24300">
    <property type="entry name" value="CYTOCHROME P450 508A4-RELATED"/>
    <property type="match status" value="1"/>
</dbReference>
<comment type="subcellular location">
    <subcellularLocation>
        <location evidence="3">Endoplasmic reticulum membrane</location>
        <topology evidence="3">Peripheral membrane protein</topology>
    </subcellularLocation>
    <subcellularLocation>
        <location evidence="2">Microsome membrane</location>
        <topology evidence="2">Peripheral membrane protein</topology>
    </subcellularLocation>
</comment>
<dbReference type="PRINTS" id="PR00385">
    <property type="entry name" value="P450"/>
</dbReference>
<feature type="non-terminal residue" evidence="16">
    <location>
        <position position="383"/>
    </location>
</feature>
<dbReference type="GO" id="GO:0020037">
    <property type="term" value="F:heme binding"/>
    <property type="evidence" value="ECO:0007669"/>
    <property type="project" value="InterPro"/>
</dbReference>
<evidence type="ECO:0000256" key="15">
    <source>
        <dbReference type="SAM" id="SignalP"/>
    </source>
</evidence>
<keyword evidence="7" id="KW-0256">Endoplasmic reticulum</keyword>
<dbReference type="GO" id="GO:0016712">
    <property type="term" value="F:oxidoreductase activity, acting on paired donors, with incorporation or reduction of molecular oxygen, reduced flavin or flavoprotein as one donor, and incorporation of one atom of oxygen"/>
    <property type="evidence" value="ECO:0007669"/>
    <property type="project" value="TreeGrafter"/>
</dbReference>
<evidence type="ECO:0000256" key="2">
    <source>
        <dbReference type="ARBA" id="ARBA00004174"/>
    </source>
</evidence>
<feature type="binding site" description="axial binding residue" evidence="13">
    <location>
        <position position="376"/>
    </location>
    <ligand>
        <name>heme</name>
        <dbReference type="ChEBI" id="CHEBI:30413"/>
    </ligand>
    <ligandPart>
        <name>Fe</name>
        <dbReference type="ChEBI" id="CHEBI:18248"/>
    </ligandPart>
</feature>
<dbReference type="GO" id="GO:0006082">
    <property type="term" value="P:organic acid metabolic process"/>
    <property type="evidence" value="ECO:0007669"/>
    <property type="project" value="TreeGrafter"/>
</dbReference>
<gene>
    <name evidence="16" type="ORF">GDO81_020433</name>
</gene>
<evidence type="ECO:0000256" key="9">
    <source>
        <dbReference type="ARBA" id="ARBA00023002"/>
    </source>
</evidence>
<keyword evidence="9 14" id="KW-0560">Oxidoreductase</keyword>
<dbReference type="PRINTS" id="PR00463">
    <property type="entry name" value="EP450I"/>
</dbReference>
<keyword evidence="17" id="KW-1185">Reference proteome</keyword>
<keyword evidence="10 13" id="KW-0408">Iron</keyword>
<keyword evidence="8" id="KW-0492">Microsome</keyword>
<evidence type="ECO:0000256" key="14">
    <source>
        <dbReference type="RuleBase" id="RU000461"/>
    </source>
</evidence>
<evidence type="ECO:0000313" key="17">
    <source>
        <dbReference type="Proteomes" id="UP000824782"/>
    </source>
</evidence>
<keyword evidence="11 14" id="KW-0503">Monooxygenase</keyword>
<feature type="chain" id="PRO_5043507443" description="Cytochrome P450" evidence="15">
    <location>
        <begin position="20"/>
        <end position="383"/>
    </location>
</feature>
<evidence type="ECO:0000256" key="12">
    <source>
        <dbReference type="ARBA" id="ARBA00023136"/>
    </source>
</evidence>
<comment type="caution">
    <text evidence="16">The sequence shown here is derived from an EMBL/GenBank/DDBJ whole genome shotgun (WGS) entry which is preliminary data.</text>
</comment>
<dbReference type="Pfam" id="PF00067">
    <property type="entry name" value="p450"/>
    <property type="match status" value="2"/>
</dbReference>
<dbReference type="AlphaFoldDB" id="A0AAV6Z9S4"/>